<feature type="region of interest" description="Disordered" evidence="1">
    <location>
        <begin position="1"/>
        <end position="31"/>
    </location>
</feature>
<protein>
    <submittedName>
        <fullName evidence="2">Uncharacterized protein</fullName>
    </submittedName>
</protein>
<dbReference type="AlphaFoldDB" id="A0A0G1T411"/>
<organism evidence="2 3">
    <name type="scientific">Candidatus Uhrbacteria bacterium GW2011_GWE2_46_68</name>
    <dbReference type="NCBI Taxonomy" id="1618994"/>
    <lineage>
        <taxon>Bacteria</taxon>
        <taxon>Candidatus Uhriibacteriota</taxon>
    </lineage>
</organism>
<name>A0A0G1T411_9BACT</name>
<evidence type="ECO:0000313" key="2">
    <source>
        <dbReference type="EMBL" id="KKU40145.1"/>
    </source>
</evidence>
<dbReference type="STRING" id="1618994.UX57_C0024G0017"/>
<proteinExistence type="predicted"/>
<comment type="caution">
    <text evidence="2">The sequence shown here is derived from an EMBL/GenBank/DDBJ whole genome shotgun (WGS) entry which is preliminary data.</text>
</comment>
<dbReference type="Proteomes" id="UP000034795">
    <property type="component" value="Unassembled WGS sequence"/>
</dbReference>
<sequence>MAEYADDGAADTHSGLNVAVTSNTSDAGTDDNFYGIRVANLGGAADGGNEYAIYQAGTAWDLGLK</sequence>
<feature type="non-terminal residue" evidence="2">
    <location>
        <position position="65"/>
    </location>
</feature>
<evidence type="ECO:0000313" key="3">
    <source>
        <dbReference type="Proteomes" id="UP000034795"/>
    </source>
</evidence>
<reference evidence="2 3" key="1">
    <citation type="journal article" date="2015" name="Nature">
        <title>rRNA introns, odd ribosomes, and small enigmatic genomes across a large radiation of phyla.</title>
        <authorList>
            <person name="Brown C.T."/>
            <person name="Hug L.A."/>
            <person name="Thomas B.C."/>
            <person name="Sharon I."/>
            <person name="Castelle C.J."/>
            <person name="Singh A."/>
            <person name="Wilkins M.J."/>
            <person name="Williams K.H."/>
            <person name="Banfield J.F."/>
        </authorList>
    </citation>
    <scope>NUCLEOTIDE SEQUENCE [LARGE SCALE GENOMIC DNA]</scope>
</reference>
<gene>
    <name evidence="2" type="ORF">UX57_C0024G0017</name>
</gene>
<accession>A0A0G1T411</accession>
<dbReference type="EMBL" id="LCMS01000024">
    <property type="protein sequence ID" value="KKU40145.1"/>
    <property type="molecule type" value="Genomic_DNA"/>
</dbReference>
<evidence type="ECO:0000256" key="1">
    <source>
        <dbReference type="SAM" id="MobiDB-lite"/>
    </source>
</evidence>